<proteinExistence type="predicted"/>
<dbReference type="Gene3D" id="2.170.130.20">
    <property type="entry name" value="LCCL-like domain"/>
    <property type="match status" value="1"/>
</dbReference>
<evidence type="ECO:0000313" key="3">
    <source>
        <dbReference type="Proteomes" id="UP001243989"/>
    </source>
</evidence>
<organism evidence="2 3">
    <name type="scientific">Colletotrichum phormii</name>
    <dbReference type="NCBI Taxonomy" id="359342"/>
    <lineage>
        <taxon>Eukaryota</taxon>
        <taxon>Fungi</taxon>
        <taxon>Dikarya</taxon>
        <taxon>Ascomycota</taxon>
        <taxon>Pezizomycotina</taxon>
        <taxon>Sordariomycetes</taxon>
        <taxon>Hypocreomycetidae</taxon>
        <taxon>Glomerellales</taxon>
        <taxon>Glomerellaceae</taxon>
        <taxon>Colletotrichum</taxon>
        <taxon>Colletotrichum acutatum species complex</taxon>
    </lineage>
</organism>
<dbReference type="SUPFAM" id="SSF69848">
    <property type="entry name" value="LCCL domain"/>
    <property type="match status" value="1"/>
</dbReference>
<comment type="caution">
    <text evidence="2">The sequence shown here is derived from an EMBL/GenBank/DDBJ whole genome shotgun (WGS) entry which is preliminary data.</text>
</comment>
<dbReference type="Proteomes" id="UP001243989">
    <property type="component" value="Unassembled WGS sequence"/>
</dbReference>
<name>A0AAI9ZBW7_9PEZI</name>
<feature type="region of interest" description="Disordered" evidence="1">
    <location>
        <begin position="436"/>
        <end position="505"/>
    </location>
</feature>
<feature type="region of interest" description="Disordered" evidence="1">
    <location>
        <begin position="1"/>
        <end position="104"/>
    </location>
</feature>
<dbReference type="RefSeq" id="XP_060437437.1">
    <property type="nucleotide sequence ID" value="XM_060585941.1"/>
</dbReference>
<dbReference type="AlphaFoldDB" id="A0AAI9ZBW7"/>
<sequence length="505" mass="54705">MFSGIGSGVTLTGSPVNTVAPSPYTNASLARRDETEGAAHESGPDTTAPKPKGRRRNHHHHHHHGHHGVDHANAPTPTPSGGTPFKNVKGSTPIPSPTGLAKDLPAAHHHHVPRPAHQHTHVKETPAKQAVQSATNILPPKPKTIVTSKAVLESIAHLPRTHLGDVLYEPKLMPARQLPNVPSGRGFSSTPIPLPWNVIKDKENCTLTVKVPKVHLTSAAREEITARRALWGTDVYTDDSDVVAACIHGGWIRGEWADDVDVAMLDLDRGINAPEKEVPTTKRRKEKEKEEKEEKARFEANSATYLDKAPKTGPVTVPVDRDMHVSLVVLPRLDKYGSTTRFGIQSREFGGRYNGRQSVHDGISFMITGIRWVTNGAGTQNRLRGKGRRERMRKAMGEMHAASRGLNGAALEREKLRLSKIRGEIVSGTWWKRNQGARAPDEYKEERAPSEGDKENRIDGEPPQSAAPKANGVTANGVTANGAPAVDGDKMDVDGAAKVSDAPAA</sequence>
<feature type="region of interest" description="Disordered" evidence="1">
    <location>
        <begin position="109"/>
        <end position="128"/>
    </location>
</feature>
<dbReference type="GeneID" id="85470803"/>
<feature type="compositionally biased region" description="Basic and acidic residues" evidence="1">
    <location>
        <begin position="30"/>
        <end position="43"/>
    </location>
</feature>
<dbReference type="EMBL" id="JAHMHQ010000051">
    <property type="protein sequence ID" value="KAK1621442.1"/>
    <property type="molecule type" value="Genomic_DNA"/>
</dbReference>
<keyword evidence="3" id="KW-1185">Reference proteome</keyword>
<dbReference type="Pfam" id="PF08642">
    <property type="entry name" value="Rxt3"/>
    <property type="match status" value="1"/>
</dbReference>
<reference evidence="2" key="1">
    <citation type="submission" date="2021-06" db="EMBL/GenBank/DDBJ databases">
        <title>Comparative genomics, transcriptomics and evolutionary studies reveal genomic signatures of adaptation to plant cell wall in hemibiotrophic fungi.</title>
        <authorList>
            <consortium name="DOE Joint Genome Institute"/>
            <person name="Baroncelli R."/>
            <person name="Diaz J.F."/>
            <person name="Benocci T."/>
            <person name="Peng M."/>
            <person name="Battaglia E."/>
            <person name="Haridas S."/>
            <person name="Andreopoulos W."/>
            <person name="Labutti K."/>
            <person name="Pangilinan J."/>
            <person name="Floch G.L."/>
            <person name="Makela M.R."/>
            <person name="Henrissat B."/>
            <person name="Grigoriev I.V."/>
            <person name="Crouch J.A."/>
            <person name="De Vries R.P."/>
            <person name="Sukno S.A."/>
            <person name="Thon M.R."/>
        </authorList>
    </citation>
    <scope>NUCLEOTIDE SEQUENCE</scope>
    <source>
        <strain evidence="2">CBS 102054</strain>
    </source>
</reference>
<feature type="compositionally biased region" description="Basic and acidic residues" evidence="1">
    <location>
        <begin position="439"/>
        <end position="460"/>
    </location>
</feature>
<evidence type="ECO:0000313" key="2">
    <source>
        <dbReference type="EMBL" id="KAK1621442.1"/>
    </source>
</evidence>
<accession>A0AAI9ZBW7</accession>
<evidence type="ECO:0000256" key="1">
    <source>
        <dbReference type="SAM" id="MobiDB-lite"/>
    </source>
</evidence>
<gene>
    <name evidence="2" type="ORF">BDP81DRAFT_336704</name>
</gene>
<feature type="compositionally biased region" description="Basic residues" evidence="1">
    <location>
        <begin position="51"/>
        <end position="66"/>
    </location>
</feature>
<feature type="compositionally biased region" description="Basic and acidic residues" evidence="1">
    <location>
        <begin position="287"/>
        <end position="297"/>
    </location>
</feature>
<dbReference type="InterPro" id="IPR013951">
    <property type="entry name" value="Rxt3"/>
</dbReference>
<feature type="compositionally biased region" description="Polar residues" evidence="1">
    <location>
        <begin position="9"/>
        <end position="28"/>
    </location>
</feature>
<feature type="region of interest" description="Disordered" evidence="1">
    <location>
        <begin position="276"/>
        <end position="297"/>
    </location>
</feature>
<feature type="compositionally biased region" description="Basic residues" evidence="1">
    <location>
        <begin position="109"/>
        <end position="120"/>
    </location>
</feature>
<protein>
    <submittedName>
        <fullName evidence="2">Histone deacetylation protein Rxt3-domain-containing protein</fullName>
    </submittedName>
</protein>
<dbReference type="InterPro" id="IPR036609">
    <property type="entry name" value="LCCL_sf"/>
</dbReference>